<gene>
    <name evidence="2" type="ORF">G6048_33700</name>
</gene>
<evidence type="ECO:0000313" key="3">
    <source>
        <dbReference type="Proteomes" id="UP001518140"/>
    </source>
</evidence>
<keyword evidence="3" id="KW-1185">Reference proteome</keyword>
<sequence>MNTTAPARVYGHVISPYDHESRLRPTDRGATTMHELPDTAGPRSVVVIGGGPSGLVVARELERAGHRVTVLEEQDTVAGKCQSVHVDGRAYDLGGHICTSRYARVAELVTELDGETEPTTRYRVLDVAARVASRQSMAFLFDGALPRYQALREREFPRIAEPGLAHSARALAAPVTEWLAEHGLQSMAESFGTGFTAAGYGYLDDDLPALYFVKYAEMTGLLSSPRPELLGHAGDFTVAGGFGTLWRRVADELKDVRCAVRVESVERHEGGVRVGTDSGPVEADHLVLSVGLDRILPVLDATEEERDLAARIRCNAYHTTLASASGLPEHAFYFLDRHTASRAARGHCVSYHHRYPGSDVRTFYSYGRPEDVPALLLDDVAALGGRLGEVYLRRQWAFMPHFGSDDLAGGALDRLDALQGRGRTYYAGGLPAFELVECAVAHAQDLARRYFPAVDGGATVQEDRSVTIEEEQQA</sequence>
<name>A0ABX0E1W4_9ACTN</name>
<reference evidence="2 3" key="1">
    <citation type="submission" date="2020-02" db="EMBL/GenBank/DDBJ databases">
        <title>Whole-genome analyses of novel actinobacteria.</title>
        <authorList>
            <person name="Sahin N."/>
            <person name="Tokatli A."/>
        </authorList>
    </citation>
    <scope>NUCLEOTIDE SEQUENCE [LARGE SCALE GENOMIC DNA]</scope>
    <source>
        <strain evidence="2 3">YC419</strain>
    </source>
</reference>
<dbReference type="PRINTS" id="PR00419">
    <property type="entry name" value="ADXRDTASE"/>
</dbReference>
<evidence type="ECO:0000259" key="1">
    <source>
        <dbReference type="Pfam" id="PF01593"/>
    </source>
</evidence>
<dbReference type="InterPro" id="IPR050464">
    <property type="entry name" value="Zeta_carotene_desat/Oxidored"/>
</dbReference>
<evidence type="ECO:0000313" key="2">
    <source>
        <dbReference type="EMBL" id="NGO46865.1"/>
    </source>
</evidence>
<dbReference type="Gene3D" id="3.50.50.60">
    <property type="entry name" value="FAD/NAD(P)-binding domain"/>
    <property type="match status" value="1"/>
</dbReference>
<dbReference type="Proteomes" id="UP001518140">
    <property type="component" value="Unassembled WGS sequence"/>
</dbReference>
<dbReference type="PANTHER" id="PTHR42923:SF17">
    <property type="entry name" value="AMINE OXIDASE DOMAIN-CONTAINING PROTEIN"/>
    <property type="match status" value="1"/>
</dbReference>
<dbReference type="PANTHER" id="PTHR42923">
    <property type="entry name" value="PROTOPORPHYRINOGEN OXIDASE"/>
    <property type="match status" value="1"/>
</dbReference>
<feature type="domain" description="Amine oxidase" evidence="1">
    <location>
        <begin position="53"/>
        <end position="296"/>
    </location>
</feature>
<accession>A0ABX0E1W4</accession>
<dbReference type="Gene3D" id="1.10.405.20">
    <property type="match status" value="1"/>
</dbReference>
<dbReference type="InterPro" id="IPR002937">
    <property type="entry name" value="Amino_oxidase"/>
</dbReference>
<organism evidence="2 3">
    <name type="scientific">Streptomyces ureilyticus</name>
    <dbReference type="NCBI Taxonomy" id="1775131"/>
    <lineage>
        <taxon>Bacteria</taxon>
        <taxon>Bacillati</taxon>
        <taxon>Actinomycetota</taxon>
        <taxon>Actinomycetes</taxon>
        <taxon>Kitasatosporales</taxon>
        <taxon>Streptomycetaceae</taxon>
        <taxon>Streptomyces</taxon>
    </lineage>
</organism>
<dbReference type="SUPFAM" id="SSF51905">
    <property type="entry name" value="FAD/NAD(P)-binding domain"/>
    <property type="match status" value="1"/>
</dbReference>
<dbReference type="Pfam" id="PF01593">
    <property type="entry name" value="Amino_oxidase"/>
    <property type="match status" value="1"/>
</dbReference>
<protein>
    <submittedName>
        <fullName evidence="2">FAD-dependent oxidoreductase</fullName>
    </submittedName>
</protein>
<proteinExistence type="predicted"/>
<dbReference type="InterPro" id="IPR036188">
    <property type="entry name" value="FAD/NAD-bd_sf"/>
</dbReference>
<comment type="caution">
    <text evidence="2">The sequence shown here is derived from an EMBL/GenBank/DDBJ whole genome shotgun (WGS) entry which is preliminary data.</text>
</comment>
<dbReference type="EMBL" id="JAAKZX010000148">
    <property type="protein sequence ID" value="NGO46865.1"/>
    <property type="molecule type" value="Genomic_DNA"/>
</dbReference>
<dbReference type="Gene3D" id="3.30.70.1990">
    <property type="match status" value="1"/>
</dbReference>